<name>A0ABY5PBT3_9ACTN</name>
<dbReference type="Pfam" id="PF01933">
    <property type="entry name" value="CofD"/>
    <property type="match status" value="1"/>
</dbReference>
<dbReference type="HAMAP" id="MF_01257">
    <property type="entry name" value="CofD"/>
    <property type="match status" value="1"/>
</dbReference>
<dbReference type="InterPro" id="IPR038136">
    <property type="entry name" value="CofD-like_dom_sf"/>
</dbReference>
<keyword evidence="2" id="KW-0460">Magnesium</keyword>
<protein>
    <submittedName>
        <fullName evidence="3">2-phospho-L-lactate transferase CofD family protein</fullName>
    </submittedName>
</protein>
<accession>A0ABY5PBT3</accession>
<dbReference type="Gene3D" id="3.40.50.10680">
    <property type="entry name" value="CofD-like domains"/>
    <property type="match status" value="1"/>
</dbReference>
<dbReference type="InterPro" id="IPR010115">
    <property type="entry name" value="FbiA/CofD"/>
</dbReference>
<dbReference type="GO" id="GO:0016740">
    <property type="term" value="F:transferase activity"/>
    <property type="evidence" value="ECO:0007669"/>
    <property type="project" value="UniProtKB-KW"/>
</dbReference>
<organism evidence="3 4">
    <name type="scientific">Svornostia abyssi</name>
    <dbReference type="NCBI Taxonomy" id="2898438"/>
    <lineage>
        <taxon>Bacteria</taxon>
        <taxon>Bacillati</taxon>
        <taxon>Actinomycetota</taxon>
        <taxon>Thermoleophilia</taxon>
        <taxon>Solirubrobacterales</taxon>
        <taxon>Baekduiaceae</taxon>
        <taxon>Svornostia</taxon>
    </lineage>
</organism>
<reference evidence="4" key="1">
    <citation type="submission" date="2021-11" db="EMBL/GenBank/DDBJ databases">
        <title>Cultivation dependent microbiological survey of springs from the worlds oldest radium mine currently devoted to the extraction of radon-saturated water.</title>
        <authorList>
            <person name="Kapinusova G."/>
            <person name="Smrhova T."/>
            <person name="Strejcek M."/>
            <person name="Suman J."/>
            <person name="Jani K."/>
            <person name="Pajer P."/>
            <person name="Uhlik O."/>
        </authorList>
    </citation>
    <scope>NUCLEOTIDE SEQUENCE [LARGE SCALE GENOMIC DNA]</scope>
    <source>
        <strain evidence="4">J379</strain>
    </source>
</reference>
<dbReference type="PANTHER" id="PTHR43007">
    <property type="entry name" value="2-PHOSPHO-L-LACTATE TRANSFERASE"/>
    <property type="match status" value="1"/>
</dbReference>
<dbReference type="RefSeq" id="WP_353862450.1">
    <property type="nucleotide sequence ID" value="NZ_CP088295.1"/>
</dbReference>
<proteinExistence type="inferred from homology"/>
<evidence type="ECO:0000313" key="3">
    <source>
        <dbReference type="EMBL" id="UUY01910.1"/>
    </source>
</evidence>
<sequence length="303" mass="31358">MSGAPVVVLAGGTGGAKLARGMLDVAGEDLVVVANTGDDIELYGAYVSPDPDLCTFWLADRIDDRGWGLDGDTFAVMDGLRELGVDVWFNLGDRDLAYGVHRAARLREGARLTEAHADIVAALDVAARVLPMADAPVRTSVLTGGTWVDLQRFLILHRGAPVEGVRIDGAASTPPSPEVLEAVATARAIVIGPSNPAISIGPILELRGMRAALRAAAAPVVAVSPIVGGQVLKGPTADFLAHTGHAANAAGIAALYDGVLDGIVTDEPWAGALPALQCATMLGDPAERRRVADATLRFAESLR</sequence>
<gene>
    <name evidence="3" type="ORF">LRS13_14375</name>
</gene>
<dbReference type="Gene3D" id="1.10.8.240">
    <property type="entry name" value="CofD-like domain"/>
    <property type="match status" value="1"/>
</dbReference>
<dbReference type="PANTHER" id="PTHR43007:SF1">
    <property type="entry name" value="2-PHOSPHO-L-LACTATE TRANSFERASE"/>
    <property type="match status" value="1"/>
</dbReference>
<evidence type="ECO:0000256" key="1">
    <source>
        <dbReference type="ARBA" id="ARBA00022679"/>
    </source>
</evidence>
<dbReference type="Proteomes" id="UP001058860">
    <property type="component" value="Chromosome"/>
</dbReference>
<keyword evidence="4" id="KW-1185">Reference proteome</keyword>
<evidence type="ECO:0000313" key="4">
    <source>
        <dbReference type="Proteomes" id="UP001058860"/>
    </source>
</evidence>
<dbReference type="InterPro" id="IPR002882">
    <property type="entry name" value="CofD"/>
</dbReference>
<keyword evidence="1 3" id="KW-0808">Transferase</keyword>
<evidence type="ECO:0000256" key="2">
    <source>
        <dbReference type="ARBA" id="ARBA00022842"/>
    </source>
</evidence>
<dbReference type="EMBL" id="CP088295">
    <property type="protein sequence ID" value="UUY01910.1"/>
    <property type="molecule type" value="Genomic_DNA"/>
</dbReference>
<dbReference type="SUPFAM" id="SSF142338">
    <property type="entry name" value="CofD-like"/>
    <property type="match status" value="1"/>
</dbReference>